<keyword evidence="5" id="KW-0408">Iron</keyword>
<proteinExistence type="inferred from homology"/>
<accession>A0A4Q7P0Z5</accession>
<dbReference type="PANTHER" id="PTHR10543:SF89">
    <property type="entry name" value="CAROTENOID 9,10(9',10')-CLEAVAGE DIOXYGENASE 1"/>
    <property type="match status" value="1"/>
</dbReference>
<dbReference type="GO" id="GO:0046872">
    <property type="term" value="F:metal ion binding"/>
    <property type="evidence" value="ECO:0007669"/>
    <property type="project" value="UniProtKB-KW"/>
</dbReference>
<keyword evidence="4" id="KW-0560">Oxidoreductase</keyword>
<dbReference type="InterPro" id="IPR004294">
    <property type="entry name" value="Carotenoid_Oase"/>
</dbReference>
<evidence type="ECO:0000313" key="6">
    <source>
        <dbReference type="EMBL" id="RZS93481.1"/>
    </source>
</evidence>
<dbReference type="Proteomes" id="UP000292262">
    <property type="component" value="Unassembled WGS sequence"/>
</dbReference>
<keyword evidence="7" id="KW-1185">Reference proteome</keyword>
<dbReference type="PANTHER" id="PTHR10543">
    <property type="entry name" value="BETA-CAROTENE DIOXYGENASE"/>
    <property type="match status" value="1"/>
</dbReference>
<dbReference type="GO" id="GO:0016121">
    <property type="term" value="P:carotene catabolic process"/>
    <property type="evidence" value="ECO:0007669"/>
    <property type="project" value="TreeGrafter"/>
</dbReference>
<reference evidence="6 7" key="1">
    <citation type="submission" date="2019-02" db="EMBL/GenBank/DDBJ databases">
        <title>Genomic Encyclopedia of Type Strains, Phase IV (KMG-IV): sequencing the most valuable type-strain genomes for metagenomic binning, comparative biology and taxonomic classification.</title>
        <authorList>
            <person name="Goeker M."/>
        </authorList>
    </citation>
    <scope>NUCLEOTIDE SEQUENCE [LARGE SCALE GENOMIC DNA]</scope>
    <source>
        <strain evidence="6 7">DSM 17196</strain>
    </source>
</reference>
<dbReference type="AlphaFoldDB" id="A0A4Q7P0Z5"/>
<evidence type="ECO:0000256" key="2">
    <source>
        <dbReference type="ARBA" id="ARBA00006787"/>
    </source>
</evidence>
<organism evidence="6 7">
    <name type="scientific">Aquimarina brevivitae</name>
    <dbReference type="NCBI Taxonomy" id="323412"/>
    <lineage>
        <taxon>Bacteria</taxon>
        <taxon>Pseudomonadati</taxon>
        <taxon>Bacteroidota</taxon>
        <taxon>Flavobacteriia</taxon>
        <taxon>Flavobacteriales</taxon>
        <taxon>Flavobacteriaceae</taxon>
        <taxon>Aquimarina</taxon>
    </lineage>
</organism>
<evidence type="ECO:0000313" key="7">
    <source>
        <dbReference type="Proteomes" id="UP000292262"/>
    </source>
</evidence>
<evidence type="ECO:0000256" key="5">
    <source>
        <dbReference type="ARBA" id="ARBA00023004"/>
    </source>
</evidence>
<evidence type="ECO:0000256" key="4">
    <source>
        <dbReference type="ARBA" id="ARBA00023002"/>
    </source>
</evidence>
<evidence type="ECO:0000256" key="3">
    <source>
        <dbReference type="ARBA" id="ARBA00022723"/>
    </source>
</evidence>
<sequence>MNYQNLLTATRESLNVDLKVKEGKIPDDLSGFVFINSGAGTVNSGGLPYKKKLPNGDMNKEYGSPVINGDGYIFRFDMTQKGKINLKTNILKPPCYYADLASSPLLNGKNNPYAKIAFKNKGLARMSMKLGTRNQLNTAITAFRTPGDDQLRMLATFDAGRPFEFDAEKINVITPIGRNKFWRSGTPPFFYDPFPMFLTTAHPAYDPETREVFSVNFTKTTKRLLSATEIFELLAKDKKGFEKKLEERIKQWKNYESKEKAIEEVNEFFYHAQEAKKKKSLKKMLKAIYKKSVGHKLSNEDAVYVVIWQGEDTPQSIKILNEDGSDIQIQHNIHQIGFSKDYLILADTNFKFTLNVMMNNPFANNKKLNSFLRELLSGVQNDYSSIYIVPRNELTKGKKEVRAHKVILPVETVHFSVDYNNDNDIVTLHLAHNCSACPAEWLRHYDTRKIDGQRVDEQKVGMIAVGAMDISKIGKVRIDVKNRAVLQKESKFLHIEGNLDEKDPGPHTWGIGLHTYNGILSPDSNVDKISHVFWQAYGLSDEILTEFVYRLYQSPERNRIYSAEEMLEFTKKGAPFVLQTVATEGMEVTDYYSFPENVYMWSLQFVPSSQPKDNVPEALNGYILCTVVGKTENTTKGDSYYSEIWLFDAQDLKKGPVTKLYHEKMQFAFTIHSIWVDSASSVTTPPYTINIQEDYDEQISQVKRKKLRKKVQKLMNEGVYPYFKQSN</sequence>
<evidence type="ECO:0000256" key="1">
    <source>
        <dbReference type="ARBA" id="ARBA00001954"/>
    </source>
</evidence>
<dbReference type="GO" id="GO:0010436">
    <property type="term" value="F:carotenoid dioxygenase activity"/>
    <property type="evidence" value="ECO:0007669"/>
    <property type="project" value="TreeGrafter"/>
</dbReference>
<gene>
    <name evidence="6" type="ORF">EV197_2060</name>
</gene>
<dbReference type="RefSeq" id="WP_130286609.1">
    <property type="nucleotide sequence ID" value="NZ_SGXE01000002.1"/>
</dbReference>
<protein>
    <submittedName>
        <fullName evidence="6">Retinal pigment epithelial membrane protein</fullName>
    </submittedName>
</protein>
<name>A0A4Q7P0Z5_9FLAO</name>
<dbReference type="OrthoDB" id="972944at2"/>
<comment type="cofactor">
    <cofactor evidence="1">
        <name>Fe(2+)</name>
        <dbReference type="ChEBI" id="CHEBI:29033"/>
    </cofactor>
</comment>
<comment type="caution">
    <text evidence="6">The sequence shown here is derived from an EMBL/GenBank/DDBJ whole genome shotgun (WGS) entry which is preliminary data.</text>
</comment>
<dbReference type="EMBL" id="SGXE01000002">
    <property type="protein sequence ID" value="RZS93481.1"/>
    <property type="molecule type" value="Genomic_DNA"/>
</dbReference>
<dbReference type="Pfam" id="PF03055">
    <property type="entry name" value="RPE65"/>
    <property type="match status" value="2"/>
</dbReference>
<comment type="similarity">
    <text evidence="2">Belongs to the carotenoid oxygenase family.</text>
</comment>
<keyword evidence="3" id="KW-0479">Metal-binding</keyword>